<dbReference type="InterPro" id="IPR050739">
    <property type="entry name" value="MFP"/>
</dbReference>
<feature type="transmembrane region" description="Helical" evidence="6">
    <location>
        <begin position="7"/>
        <end position="28"/>
    </location>
</feature>
<evidence type="ECO:0008006" key="9">
    <source>
        <dbReference type="Google" id="ProtNLM"/>
    </source>
</evidence>
<proteinExistence type="inferred from homology"/>
<comment type="subcellular location">
    <subcellularLocation>
        <location evidence="1">Membrane</location>
        <topology evidence="1">Single-pass membrane protein</topology>
    </subcellularLocation>
</comment>
<dbReference type="EMBL" id="BMMD01000028">
    <property type="protein sequence ID" value="GGJ92464.1"/>
    <property type="molecule type" value="Genomic_DNA"/>
</dbReference>
<dbReference type="PANTHER" id="PTHR30386">
    <property type="entry name" value="MEMBRANE FUSION SUBUNIT OF EMRAB-TOLC MULTIDRUG EFFLUX PUMP"/>
    <property type="match status" value="1"/>
</dbReference>
<comment type="similarity">
    <text evidence="2">Belongs to the membrane fusion protein (MFP) (TC 8.A.1) family.</text>
</comment>
<organism evidence="7 8">
    <name type="scientific">Agromyces bauzanensis</name>
    <dbReference type="NCBI Taxonomy" id="1308924"/>
    <lineage>
        <taxon>Bacteria</taxon>
        <taxon>Bacillati</taxon>
        <taxon>Actinomycetota</taxon>
        <taxon>Actinomycetes</taxon>
        <taxon>Micrococcales</taxon>
        <taxon>Microbacteriaceae</taxon>
        <taxon>Agromyces</taxon>
    </lineage>
</organism>
<evidence type="ECO:0000256" key="5">
    <source>
        <dbReference type="ARBA" id="ARBA00023136"/>
    </source>
</evidence>
<protein>
    <recommendedName>
        <fullName evidence="9">HlyD family efflux transporter periplasmic adaptor subunit</fullName>
    </recommendedName>
</protein>
<keyword evidence="5 6" id="KW-0472">Membrane</keyword>
<dbReference type="Gene3D" id="2.40.50.100">
    <property type="match status" value="1"/>
</dbReference>
<dbReference type="GO" id="GO:0016020">
    <property type="term" value="C:membrane"/>
    <property type="evidence" value="ECO:0007669"/>
    <property type="project" value="UniProtKB-SubCell"/>
</dbReference>
<comment type="caution">
    <text evidence="7">The sequence shown here is derived from an EMBL/GenBank/DDBJ whole genome shotgun (WGS) entry which is preliminary data.</text>
</comment>
<reference evidence="7" key="2">
    <citation type="submission" date="2020-09" db="EMBL/GenBank/DDBJ databases">
        <authorList>
            <person name="Sun Q."/>
            <person name="Zhou Y."/>
        </authorList>
    </citation>
    <scope>NUCLEOTIDE SEQUENCE</scope>
    <source>
        <strain evidence="7">CGMCC 1.8984</strain>
    </source>
</reference>
<evidence type="ECO:0000256" key="3">
    <source>
        <dbReference type="ARBA" id="ARBA00022692"/>
    </source>
</evidence>
<gene>
    <name evidence="7" type="ORF">GCM10011372_33710</name>
</gene>
<evidence type="ECO:0000256" key="6">
    <source>
        <dbReference type="SAM" id="Phobius"/>
    </source>
</evidence>
<sequence length="248" mass="26009">MTWANRLRLLGGLVVVFAIVAVFTFVFAQRQSHATSSSATIVAQSYPVGTDYGGFVVEQYVDEGDEVRRGDPIVAVRSLQLQRDLAAGIVTASTVATAATAAGVDDDGTMTLTATVNGIVSDVAVAQGGFAQAGGVVAVVERSDSLFVEAEFLLSARDYGRIEDAAPVELLLPNQRILRGHVESVDVETVLGEAKSTLRVVSDELVDGESSHLIADGTPVVATLTLRDDGPFAGAVDMLSDFIRKIGL</sequence>
<evidence type="ECO:0000313" key="8">
    <source>
        <dbReference type="Proteomes" id="UP000636956"/>
    </source>
</evidence>
<evidence type="ECO:0000256" key="1">
    <source>
        <dbReference type="ARBA" id="ARBA00004167"/>
    </source>
</evidence>
<reference evidence="7" key="1">
    <citation type="journal article" date="2014" name="Int. J. Syst. Evol. Microbiol.">
        <title>Complete genome sequence of Corynebacterium casei LMG S-19264T (=DSM 44701T), isolated from a smear-ripened cheese.</title>
        <authorList>
            <consortium name="US DOE Joint Genome Institute (JGI-PGF)"/>
            <person name="Walter F."/>
            <person name="Albersmeier A."/>
            <person name="Kalinowski J."/>
            <person name="Ruckert C."/>
        </authorList>
    </citation>
    <scope>NUCLEOTIDE SEQUENCE</scope>
    <source>
        <strain evidence="7">CGMCC 1.8984</strain>
    </source>
</reference>
<dbReference type="Proteomes" id="UP000636956">
    <property type="component" value="Unassembled WGS sequence"/>
</dbReference>
<evidence type="ECO:0000256" key="2">
    <source>
        <dbReference type="ARBA" id="ARBA00009477"/>
    </source>
</evidence>
<name>A0A917UX72_9MICO</name>
<keyword evidence="4 6" id="KW-1133">Transmembrane helix</keyword>
<accession>A0A917UX72</accession>
<dbReference type="AlphaFoldDB" id="A0A917UX72"/>
<dbReference type="RefSeq" id="WP_188744569.1">
    <property type="nucleotide sequence ID" value="NZ_BAABFW010000064.1"/>
</dbReference>
<evidence type="ECO:0000256" key="4">
    <source>
        <dbReference type="ARBA" id="ARBA00022989"/>
    </source>
</evidence>
<keyword evidence="3 6" id="KW-0812">Transmembrane</keyword>
<evidence type="ECO:0000313" key="7">
    <source>
        <dbReference type="EMBL" id="GGJ92464.1"/>
    </source>
</evidence>
<keyword evidence="8" id="KW-1185">Reference proteome</keyword>
<dbReference type="PANTHER" id="PTHR30386:SF26">
    <property type="entry name" value="TRANSPORT PROTEIN COMB"/>
    <property type="match status" value="1"/>
</dbReference>